<dbReference type="AlphaFoldDB" id="A0A482IM57"/>
<name>A0A482IM57_9BURK</name>
<dbReference type="PANTHER" id="PTHR35191:SF1">
    <property type="entry name" value="PROPHAGE SIDE TAIL FIBER PROTEIN HOMOLOG STFQ-RELATED"/>
    <property type="match status" value="1"/>
</dbReference>
<organism evidence="2 3">
    <name type="scientific">Cupriavidus metallidurans</name>
    <dbReference type="NCBI Taxonomy" id="119219"/>
    <lineage>
        <taxon>Bacteria</taxon>
        <taxon>Pseudomonadati</taxon>
        <taxon>Pseudomonadota</taxon>
        <taxon>Betaproteobacteria</taxon>
        <taxon>Burkholderiales</taxon>
        <taxon>Burkholderiaceae</taxon>
        <taxon>Cupriavidus</taxon>
    </lineage>
</organism>
<dbReference type="InterPro" id="IPR051934">
    <property type="entry name" value="Phage_Tail_Fiber_Structural"/>
</dbReference>
<evidence type="ECO:0000259" key="1">
    <source>
        <dbReference type="Pfam" id="PF12571"/>
    </source>
</evidence>
<dbReference type="RefSeq" id="WP_111733436.1">
    <property type="nucleotide sequence ID" value="NZ_CP037900.1"/>
</dbReference>
<dbReference type="Pfam" id="PF12571">
    <property type="entry name" value="Phage_tail_fib"/>
    <property type="match status" value="1"/>
</dbReference>
<sequence length="389" mass="41853">MTQRFFLLPTAAGEARIASALALGTSLKLTHMAVGDGNGVLPEPTRERTSLVNEKRRAPLNALTPDPDNPGQYVAEQVIPAEVGGWWIREGGLYDENGDLCYYSNIPETYKPRLAEGSGRTQVIRLVVLVTGSVSVELKIDPSVVMATRQYVDDRVDSRVKECAASSLPAALGTAAGIGADLGTTNAAEGNLDELLTPGEYAYTSANPNAPSDAGVIKVWRENSQWVSQLCQSRNGELFVRTRNADGAWSPWRWNATLPSNHVAYSSIGASVNAGIANELTTPQIQIERGVYLISPYNCGFEVENSDGSYYLTCLAQFDAGSGESGFTNLQQSGLGPYNQPPFLVRVFSATATVRFILKNNGSTPPGRGTVRVRGNHINAFAFYGNKVL</sequence>
<reference evidence="2 3" key="1">
    <citation type="submission" date="2019-03" db="EMBL/GenBank/DDBJ databases">
        <title>Comparative insights into the high quality Complete genome sequence of highly metal resistant Cupriavidus metallidurans strain BS1 isolated from a gold-copper mine.</title>
        <authorList>
            <person name="Mazhar H.S."/>
            <person name="Rensing C."/>
        </authorList>
    </citation>
    <scope>NUCLEOTIDE SEQUENCE [LARGE SCALE GENOMIC DNA]</scope>
    <source>
        <strain evidence="2 3">BS1</strain>
    </source>
</reference>
<gene>
    <name evidence="2" type="ORF">DDF84_010280</name>
</gene>
<proteinExistence type="predicted"/>
<dbReference type="Proteomes" id="UP000253772">
    <property type="component" value="Chromosome c1"/>
</dbReference>
<dbReference type="PANTHER" id="PTHR35191">
    <property type="entry name" value="PROPHAGE SIDE TAIL FIBER PROTEIN HOMOLOG STFQ-RELATED"/>
    <property type="match status" value="1"/>
</dbReference>
<dbReference type="InterPro" id="IPR022225">
    <property type="entry name" value="Phage_tail_fibre_N"/>
</dbReference>
<evidence type="ECO:0000313" key="2">
    <source>
        <dbReference type="EMBL" id="QBP10115.1"/>
    </source>
</evidence>
<dbReference type="EMBL" id="CP037900">
    <property type="protein sequence ID" value="QBP10115.1"/>
    <property type="molecule type" value="Genomic_DNA"/>
</dbReference>
<feature type="domain" description="Phage tail fibre protein N-terminal" evidence="1">
    <location>
        <begin position="1"/>
        <end position="150"/>
    </location>
</feature>
<dbReference type="OrthoDB" id="9810174at2"/>
<dbReference type="CDD" id="cd19958">
    <property type="entry name" value="pyocin_knob"/>
    <property type="match status" value="1"/>
</dbReference>
<protein>
    <recommendedName>
        <fullName evidence="1">Phage tail fibre protein N-terminal domain-containing protein</fullName>
    </recommendedName>
</protein>
<accession>A0A482IM57</accession>
<evidence type="ECO:0000313" key="3">
    <source>
        <dbReference type="Proteomes" id="UP000253772"/>
    </source>
</evidence>